<proteinExistence type="predicted"/>
<keyword evidence="1" id="KW-0472">Membrane</keyword>
<feature type="transmembrane region" description="Helical" evidence="1">
    <location>
        <begin position="59"/>
        <end position="79"/>
    </location>
</feature>
<keyword evidence="3" id="KW-1185">Reference proteome</keyword>
<organism evidence="2 3">
    <name type="scientific">Gangjinia marincola</name>
    <dbReference type="NCBI Taxonomy" id="578463"/>
    <lineage>
        <taxon>Bacteria</taxon>
        <taxon>Pseudomonadati</taxon>
        <taxon>Bacteroidota</taxon>
        <taxon>Flavobacteriia</taxon>
        <taxon>Flavobacteriales</taxon>
        <taxon>Flavobacteriaceae</taxon>
        <taxon>Gangjinia</taxon>
    </lineage>
</organism>
<sequence>MKLVTYCKSCKKDIIVKSNAATRPELQMEKGDEFNVNCQNCGSMEKKHVNDVKAEPNKALLLVGLGIGIIATVMLWKIYGAISTISATIPILFWYQQMNQTKAFNLYMIRRK</sequence>
<name>A0ABP3XP02_9FLAO</name>
<evidence type="ECO:0000313" key="2">
    <source>
        <dbReference type="EMBL" id="GAA0871055.1"/>
    </source>
</evidence>
<protein>
    <recommendedName>
        <fullName evidence="4">Cxxc_20_cxxc protein</fullName>
    </recommendedName>
</protein>
<keyword evidence="1" id="KW-1133">Transmembrane helix</keyword>
<dbReference type="EMBL" id="BAAAFG010000001">
    <property type="protein sequence ID" value="GAA0871055.1"/>
    <property type="molecule type" value="Genomic_DNA"/>
</dbReference>
<comment type="caution">
    <text evidence="2">The sequence shown here is derived from an EMBL/GenBank/DDBJ whole genome shotgun (WGS) entry which is preliminary data.</text>
</comment>
<dbReference type="RefSeq" id="WP_343762657.1">
    <property type="nucleotide sequence ID" value="NZ_BAAAFG010000001.1"/>
</dbReference>
<reference evidence="3" key="1">
    <citation type="journal article" date="2019" name="Int. J. Syst. Evol. Microbiol.">
        <title>The Global Catalogue of Microorganisms (GCM) 10K type strain sequencing project: providing services to taxonomists for standard genome sequencing and annotation.</title>
        <authorList>
            <consortium name="The Broad Institute Genomics Platform"/>
            <consortium name="The Broad Institute Genome Sequencing Center for Infectious Disease"/>
            <person name="Wu L."/>
            <person name="Ma J."/>
        </authorList>
    </citation>
    <scope>NUCLEOTIDE SEQUENCE [LARGE SCALE GENOMIC DNA]</scope>
    <source>
        <strain evidence="3">JCM 16082</strain>
    </source>
</reference>
<evidence type="ECO:0000313" key="3">
    <source>
        <dbReference type="Proteomes" id="UP001500507"/>
    </source>
</evidence>
<evidence type="ECO:0000256" key="1">
    <source>
        <dbReference type="SAM" id="Phobius"/>
    </source>
</evidence>
<gene>
    <name evidence="2" type="ORF">GCM10009117_02000</name>
</gene>
<evidence type="ECO:0008006" key="4">
    <source>
        <dbReference type="Google" id="ProtNLM"/>
    </source>
</evidence>
<dbReference type="Proteomes" id="UP001500507">
    <property type="component" value="Unassembled WGS sequence"/>
</dbReference>
<keyword evidence="1" id="KW-0812">Transmembrane</keyword>
<accession>A0ABP3XP02</accession>